<keyword evidence="4" id="KW-1185">Reference proteome</keyword>
<dbReference type="NCBIfam" id="TIGR02595">
    <property type="entry name" value="PEP_CTERM"/>
    <property type="match status" value="1"/>
</dbReference>
<dbReference type="RefSeq" id="WP_379885233.1">
    <property type="nucleotide sequence ID" value="NZ_JBHSDI010000001.1"/>
</dbReference>
<feature type="signal peptide" evidence="1">
    <location>
        <begin position="1"/>
        <end position="23"/>
    </location>
</feature>
<accession>A0ABV8QEH1</accession>
<protein>
    <submittedName>
        <fullName evidence="3">PEP-CTERM sorting domain-containing protein</fullName>
    </submittedName>
</protein>
<organism evidence="3 4">
    <name type="scientific">Marinobacter lacisalsi</name>
    <dbReference type="NCBI Taxonomy" id="475979"/>
    <lineage>
        <taxon>Bacteria</taxon>
        <taxon>Pseudomonadati</taxon>
        <taxon>Pseudomonadota</taxon>
        <taxon>Gammaproteobacteria</taxon>
        <taxon>Pseudomonadales</taxon>
        <taxon>Marinobacteraceae</taxon>
        <taxon>Marinobacter</taxon>
    </lineage>
</organism>
<dbReference type="EMBL" id="JBHSDI010000001">
    <property type="protein sequence ID" value="MFC4257927.1"/>
    <property type="molecule type" value="Genomic_DNA"/>
</dbReference>
<dbReference type="InterPro" id="IPR013424">
    <property type="entry name" value="Ice-binding_C"/>
</dbReference>
<name>A0ABV8QEH1_9GAMM</name>
<evidence type="ECO:0000259" key="2">
    <source>
        <dbReference type="Pfam" id="PF07589"/>
    </source>
</evidence>
<dbReference type="Proteomes" id="UP001595798">
    <property type="component" value="Unassembled WGS sequence"/>
</dbReference>
<sequence length="206" mass="22615">MNKMLTFLAGAALLTSVISTANAAVITLEDITEFSATGTNPTGDLDYSHYGDVNKLDGPTDYLVWTHNYTFNPPADSILGAVLTLDLRDDQEWYKSKCSWSWSSMSMECHYKKKDDVNWEKAIGFGEDGTWDIGEVDTGAYSYQVGLDSVADGSYQVTLGSIWGDFYIDRSTLTIDYLPVPEPGTLLLLGSGLLGLGLARRRQRAA</sequence>
<keyword evidence="1" id="KW-0732">Signal</keyword>
<evidence type="ECO:0000313" key="4">
    <source>
        <dbReference type="Proteomes" id="UP001595798"/>
    </source>
</evidence>
<gene>
    <name evidence="3" type="ORF">ACFOZ5_02650</name>
</gene>
<feature type="chain" id="PRO_5046045355" evidence="1">
    <location>
        <begin position="24"/>
        <end position="206"/>
    </location>
</feature>
<evidence type="ECO:0000313" key="3">
    <source>
        <dbReference type="EMBL" id="MFC4257927.1"/>
    </source>
</evidence>
<proteinExistence type="predicted"/>
<comment type="caution">
    <text evidence="3">The sequence shown here is derived from an EMBL/GenBank/DDBJ whole genome shotgun (WGS) entry which is preliminary data.</text>
</comment>
<feature type="domain" description="Ice-binding protein C-terminal" evidence="2">
    <location>
        <begin position="179"/>
        <end position="201"/>
    </location>
</feature>
<evidence type="ECO:0000256" key="1">
    <source>
        <dbReference type="SAM" id="SignalP"/>
    </source>
</evidence>
<reference evidence="4" key="1">
    <citation type="journal article" date="2019" name="Int. J. Syst. Evol. Microbiol.">
        <title>The Global Catalogue of Microorganisms (GCM) 10K type strain sequencing project: providing services to taxonomists for standard genome sequencing and annotation.</title>
        <authorList>
            <consortium name="The Broad Institute Genomics Platform"/>
            <consortium name="The Broad Institute Genome Sequencing Center for Infectious Disease"/>
            <person name="Wu L."/>
            <person name="Ma J."/>
        </authorList>
    </citation>
    <scope>NUCLEOTIDE SEQUENCE [LARGE SCALE GENOMIC DNA]</scope>
    <source>
        <strain evidence="4">CECT 7297</strain>
    </source>
</reference>
<dbReference type="Pfam" id="PF07589">
    <property type="entry name" value="PEP-CTERM"/>
    <property type="match status" value="1"/>
</dbReference>